<evidence type="ECO:0000256" key="11">
    <source>
        <dbReference type="ARBA" id="ARBA00023326"/>
    </source>
</evidence>
<evidence type="ECO:0000256" key="6">
    <source>
        <dbReference type="ARBA" id="ARBA00023001"/>
    </source>
</evidence>
<feature type="region of interest" description="Disordered" evidence="14">
    <location>
        <begin position="398"/>
        <end position="417"/>
    </location>
</feature>
<evidence type="ECO:0000256" key="7">
    <source>
        <dbReference type="ARBA" id="ARBA00023157"/>
    </source>
</evidence>
<dbReference type="GO" id="GO:0006351">
    <property type="term" value="P:DNA-templated transcription"/>
    <property type="evidence" value="ECO:0007669"/>
    <property type="project" value="InterPro"/>
</dbReference>
<dbReference type="OrthoDB" id="412382at2759"/>
<keyword evidence="13" id="KW-0175">Coiled coil</keyword>
<dbReference type="EC" id="3.2.1.91" evidence="3"/>
<evidence type="ECO:0000256" key="5">
    <source>
        <dbReference type="ARBA" id="ARBA00022801"/>
    </source>
</evidence>
<dbReference type="InterPro" id="IPR013320">
    <property type="entry name" value="ConA-like_dom_sf"/>
</dbReference>
<comment type="similarity">
    <text evidence="2">Belongs to the glycosyl hydrolase 7 (cellulase C) family.</text>
</comment>
<dbReference type="AlphaFoldDB" id="A0A9P6I1X2"/>
<dbReference type="PRINTS" id="PR00734">
    <property type="entry name" value="GLHYDRLASE7"/>
</dbReference>
<keyword evidence="9" id="KW-0119">Carbohydrate metabolism</keyword>
<feature type="coiled-coil region" evidence="13">
    <location>
        <begin position="456"/>
        <end position="483"/>
    </location>
</feature>
<dbReference type="CDD" id="cd12148">
    <property type="entry name" value="fungal_TF_MHR"/>
    <property type="match status" value="1"/>
</dbReference>
<evidence type="ECO:0000256" key="13">
    <source>
        <dbReference type="SAM" id="Coils"/>
    </source>
</evidence>
<feature type="chain" id="PRO_5040320417" description="cellulose 1,4-beta-cellobiosidase (non-reducing end)" evidence="15">
    <location>
        <begin position="17"/>
        <end position="1002"/>
    </location>
</feature>
<keyword evidence="11" id="KW-0624">Polysaccharide degradation</keyword>
<dbReference type="GeneID" id="62164082"/>
<keyword evidence="6" id="KW-0136">Cellulose degradation</keyword>
<keyword evidence="18" id="KW-1185">Reference proteome</keyword>
<dbReference type="Gene3D" id="2.70.100.10">
    <property type="entry name" value="Glycoside hydrolase, family 7, domain"/>
    <property type="match status" value="1"/>
</dbReference>
<dbReference type="CDD" id="cd07999">
    <property type="entry name" value="GH7_CBH_EG"/>
    <property type="match status" value="1"/>
</dbReference>
<dbReference type="Proteomes" id="UP000781932">
    <property type="component" value="Unassembled WGS sequence"/>
</dbReference>
<dbReference type="Pfam" id="PF00840">
    <property type="entry name" value="Glyco_hydro_7"/>
    <property type="match status" value="1"/>
</dbReference>
<keyword evidence="8" id="KW-0539">Nucleus</keyword>
<name>A0A9P6I1X2_9PEZI</name>
<evidence type="ECO:0000256" key="14">
    <source>
        <dbReference type="SAM" id="MobiDB-lite"/>
    </source>
</evidence>
<sequence length="1002" mass="110524">MRSLSVLLAAITAVTAQQAGTQQTETHPKLTWQKCTASSCSNVNGEVVVDANWRWLHDSSGANCYDGNKWTDKCSTATDCATKCAVEGADYSGTYGATTSGNALSLKFVTQHAYGKNIGSRLYLMNSATKYEMFTLTGNELAFDVDLAQLECGLNGALYFVQMDEDGGMAKYPSNKAGAKYGTGYCDAQCARDLKFVGGKANIEGWVPSSNDANAGVGPYGACCAEMDVWESNSHSFAVTPHACKTNAYHVCEKSGCGGTYSEDRFAGDCDANGCDFNPYRMGQTGFYGKGKTVNTSSKFTVVTQFSANKVAQYFVQNGKKIEMPQSAISGVTGNAVTPAFCSAQVKAFGDRDRFTEVGGFNQLNSALSGKWVLVMSIWDDHYANMLWLDSTYPPEKAGQPGAARGDCPASSGVPSEVESQYGSATVTYSNIRFGPIGSTTDIECEWDSEPDTSRIVQIRKRKEELERENEDLHELLQFLQTRPEEEAVEILKRLRASDDALQVLDFVRTADLLLQRRQTGLGASPRDPNPSNSEVDDMPASFLKVPARPWTALANDGVVSELITGFFLWDASFFLAFVDRKAFLDDMRDRMPSTARYCSPVLVNAICALRCHTSRRAKAFGHVNGCDMRSLFFEEAKRLLDFESGRPSLTTAQALFIMHLSAAATGMDRAARMYQLAAIDMLQEIQILENPMADGEDKRHDRVISRAMWGLYCFESIFAFSYLRPSLIPTPLIPRSFIDQVPQDSLDTLQDDRRGLLLLNTTCDLSIISNKAMEYNAGLKTGGLDDEQDIRRRIDLFAELRTWRDTIPHGFEEAEVFSPSAYYLRAYEDQVILAIFRPLQHDLQLPDDGLVSDLLLAYCERSIAGIEEHERALSLRECSSMILTPLFNVSITLARLLGQQKTHELFARTCRLIRDRVDDFPFAGFLLKGLLAIAADGGDEIPAVAKQHFEGLQLDEHMLKDVPISFVLPSRGDGWGARGQGEVGVQLGTLISRWSRLSMSN</sequence>
<feature type="signal peptide" evidence="15">
    <location>
        <begin position="1"/>
        <end position="16"/>
    </location>
</feature>
<evidence type="ECO:0000256" key="3">
    <source>
        <dbReference type="ARBA" id="ARBA00012561"/>
    </source>
</evidence>
<keyword evidence="5 17" id="KW-0378">Hydrolase</keyword>
<dbReference type="GO" id="GO:0008270">
    <property type="term" value="F:zinc ion binding"/>
    <property type="evidence" value="ECO:0007669"/>
    <property type="project" value="InterPro"/>
</dbReference>
<reference evidence="17" key="1">
    <citation type="submission" date="2020-03" db="EMBL/GenBank/DDBJ databases">
        <authorList>
            <person name="He L."/>
        </authorList>
    </citation>
    <scope>NUCLEOTIDE SEQUENCE</scope>
    <source>
        <strain evidence="17">CkLH20</strain>
    </source>
</reference>
<evidence type="ECO:0000256" key="8">
    <source>
        <dbReference type="ARBA" id="ARBA00023242"/>
    </source>
</evidence>
<keyword evidence="7" id="KW-1015">Disulfide bond</keyword>
<dbReference type="GO" id="GO:0030245">
    <property type="term" value="P:cellulose catabolic process"/>
    <property type="evidence" value="ECO:0007669"/>
    <property type="project" value="UniProtKB-KW"/>
</dbReference>
<evidence type="ECO:0000256" key="2">
    <source>
        <dbReference type="ARBA" id="ARBA00006044"/>
    </source>
</evidence>
<protein>
    <recommendedName>
        <fullName evidence="3">cellulose 1,4-beta-cellobiosidase (non-reducing end)</fullName>
        <ecNumber evidence="3">3.2.1.91</ecNumber>
    </recommendedName>
    <alternativeName>
        <fullName evidence="12">1,4-beta-cellobiohydrolase</fullName>
    </alternativeName>
</protein>
<evidence type="ECO:0000256" key="9">
    <source>
        <dbReference type="ARBA" id="ARBA00023277"/>
    </source>
</evidence>
<dbReference type="InterPro" id="IPR001722">
    <property type="entry name" value="Glyco_hydro_7"/>
</dbReference>
<evidence type="ECO:0000259" key="16">
    <source>
        <dbReference type="Pfam" id="PF04082"/>
    </source>
</evidence>
<dbReference type="FunFam" id="2.70.100.10:FF:000001">
    <property type="entry name" value="Glucanase"/>
    <property type="match status" value="1"/>
</dbReference>
<reference evidence="17" key="2">
    <citation type="submission" date="2020-11" db="EMBL/GenBank/DDBJ databases">
        <title>Whole genome sequencing of Colletotrichum sp.</title>
        <authorList>
            <person name="Li H."/>
        </authorList>
    </citation>
    <scope>NUCLEOTIDE SEQUENCE</scope>
    <source>
        <strain evidence="17">CkLH20</strain>
    </source>
</reference>
<dbReference type="RefSeq" id="XP_038743771.1">
    <property type="nucleotide sequence ID" value="XM_038891008.1"/>
</dbReference>
<dbReference type="EMBL" id="JAATWM020000027">
    <property type="protein sequence ID" value="KAF9874310.1"/>
    <property type="molecule type" value="Genomic_DNA"/>
</dbReference>
<keyword evidence="10" id="KW-0326">Glycosidase</keyword>
<dbReference type="InterPro" id="IPR037019">
    <property type="entry name" value="Glyco_hydro_7_sf"/>
</dbReference>
<keyword evidence="4 15" id="KW-0732">Signal</keyword>
<dbReference type="PANTHER" id="PTHR33753">
    <property type="entry name" value="1,4-BETA-D-GLUCAN CELLOBIOHYDROLASE B"/>
    <property type="match status" value="1"/>
</dbReference>
<evidence type="ECO:0000256" key="4">
    <source>
        <dbReference type="ARBA" id="ARBA00022729"/>
    </source>
</evidence>
<dbReference type="GO" id="GO:0016162">
    <property type="term" value="F:cellulose 1,4-beta-cellobiosidase activity"/>
    <property type="evidence" value="ECO:0007669"/>
    <property type="project" value="UniProtKB-EC"/>
</dbReference>
<feature type="domain" description="Xylanolytic transcriptional activator regulatory" evidence="16">
    <location>
        <begin position="567"/>
        <end position="731"/>
    </location>
</feature>
<dbReference type="PANTHER" id="PTHR33753:SF2">
    <property type="entry name" value="GLYCOSIDE HYDROLASE FAMILY 7 PROTEIN"/>
    <property type="match status" value="1"/>
</dbReference>
<organism evidence="17 18">
    <name type="scientific">Colletotrichum karsti</name>
    <dbReference type="NCBI Taxonomy" id="1095194"/>
    <lineage>
        <taxon>Eukaryota</taxon>
        <taxon>Fungi</taxon>
        <taxon>Dikarya</taxon>
        <taxon>Ascomycota</taxon>
        <taxon>Pezizomycotina</taxon>
        <taxon>Sordariomycetes</taxon>
        <taxon>Hypocreomycetidae</taxon>
        <taxon>Glomerellales</taxon>
        <taxon>Glomerellaceae</taxon>
        <taxon>Colletotrichum</taxon>
        <taxon>Colletotrichum boninense species complex</taxon>
    </lineage>
</organism>
<evidence type="ECO:0000256" key="15">
    <source>
        <dbReference type="SAM" id="SignalP"/>
    </source>
</evidence>
<dbReference type="Pfam" id="PF04082">
    <property type="entry name" value="Fungal_trans"/>
    <property type="match status" value="1"/>
</dbReference>
<evidence type="ECO:0000256" key="1">
    <source>
        <dbReference type="ARBA" id="ARBA00001641"/>
    </source>
</evidence>
<comment type="catalytic activity">
    <reaction evidence="1">
        <text>Hydrolysis of (1-&gt;4)-beta-D-glucosidic linkages in cellulose and cellotetraose, releasing cellobiose from the non-reducing ends of the chains.</text>
        <dbReference type="EC" id="3.2.1.91"/>
    </reaction>
</comment>
<evidence type="ECO:0000313" key="17">
    <source>
        <dbReference type="EMBL" id="KAF9874310.1"/>
    </source>
</evidence>
<evidence type="ECO:0000256" key="10">
    <source>
        <dbReference type="ARBA" id="ARBA00023295"/>
    </source>
</evidence>
<evidence type="ECO:0000256" key="12">
    <source>
        <dbReference type="ARBA" id="ARBA00042878"/>
    </source>
</evidence>
<evidence type="ECO:0000313" key="18">
    <source>
        <dbReference type="Proteomes" id="UP000781932"/>
    </source>
</evidence>
<accession>A0A9P6I1X2</accession>
<dbReference type="GO" id="GO:0003677">
    <property type="term" value="F:DNA binding"/>
    <property type="evidence" value="ECO:0007669"/>
    <property type="project" value="InterPro"/>
</dbReference>
<gene>
    <name evidence="17" type="ORF">CkaCkLH20_08293</name>
</gene>
<comment type="caution">
    <text evidence="17">The sequence shown here is derived from an EMBL/GenBank/DDBJ whole genome shotgun (WGS) entry which is preliminary data.</text>
</comment>
<dbReference type="SUPFAM" id="SSF49899">
    <property type="entry name" value="Concanavalin A-like lectins/glucanases"/>
    <property type="match status" value="1"/>
</dbReference>
<proteinExistence type="inferred from homology"/>
<dbReference type="InterPro" id="IPR007219">
    <property type="entry name" value="XnlR_reg_dom"/>
</dbReference>